<accession>A0ABP9D0E3</accession>
<reference evidence="7" key="1">
    <citation type="journal article" date="2019" name="Int. J. Syst. Evol. Microbiol.">
        <title>The Global Catalogue of Microorganisms (GCM) 10K type strain sequencing project: providing services to taxonomists for standard genome sequencing and annotation.</title>
        <authorList>
            <consortium name="The Broad Institute Genomics Platform"/>
            <consortium name="The Broad Institute Genome Sequencing Center for Infectious Disease"/>
            <person name="Wu L."/>
            <person name="Ma J."/>
        </authorList>
    </citation>
    <scope>NUCLEOTIDE SEQUENCE [LARGE SCALE GENOMIC DNA]</scope>
    <source>
        <strain evidence="7">JCM 18081</strain>
    </source>
</reference>
<feature type="signal peptide" evidence="5">
    <location>
        <begin position="1"/>
        <end position="30"/>
    </location>
</feature>
<evidence type="ECO:0000313" key="6">
    <source>
        <dbReference type="EMBL" id="GAA4823633.1"/>
    </source>
</evidence>
<keyword evidence="7" id="KW-1185">Reference proteome</keyword>
<evidence type="ECO:0000313" key="7">
    <source>
        <dbReference type="Proteomes" id="UP001501265"/>
    </source>
</evidence>
<evidence type="ECO:0000256" key="2">
    <source>
        <dbReference type="ARBA" id="ARBA00022448"/>
    </source>
</evidence>
<keyword evidence="2" id="KW-0813">Transport</keyword>
<dbReference type="PANTHER" id="PTHR43649">
    <property type="entry name" value="ARABINOSE-BINDING PROTEIN-RELATED"/>
    <property type="match status" value="1"/>
</dbReference>
<dbReference type="PANTHER" id="PTHR43649:SF34">
    <property type="entry name" value="ABC TRANSPORTER PERIPLASMIC-BINDING PROTEIN YCJN-RELATED"/>
    <property type="match status" value="1"/>
</dbReference>
<gene>
    <name evidence="6" type="ORF">GCM10023220_66530</name>
</gene>
<evidence type="ECO:0000256" key="3">
    <source>
        <dbReference type="ARBA" id="ARBA00022729"/>
    </source>
</evidence>
<keyword evidence="3 5" id="KW-0732">Signal</keyword>
<organism evidence="6 7">
    <name type="scientific">Streptomyces ziwulingensis</name>
    <dbReference type="NCBI Taxonomy" id="1045501"/>
    <lineage>
        <taxon>Bacteria</taxon>
        <taxon>Bacillati</taxon>
        <taxon>Actinomycetota</taxon>
        <taxon>Actinomycetes</taxon>
        <taxon>Kitasatosporales</taxon>
        <taxon>Streptomycetaceae</taxon>
        <taxon>Streptomyces</taxon>
    </lineage>
</organism>
<dbReference type="InterPro" id="IPR006059">
    <property type="entry name" value="SBP"/>
</dbReference>
<comment type="similarity">
    <text evidence="1">Belongs to the bacterial solute-binding protein 1 family.</text>
</comment>
<proteinExistence type="inferred from homology"/>
<dbReference type="PROSITE" id="PS51257">
    <property type="entry name" value="PROKAR_LIPOPROTEIN"/>
    <property type="match status" value="1"/>
</dbReference>
<dbReference type="Proteomes" id="UP001501265">
    <property type="component" value="Unassembled WGS sequence"/>
</dbReference>
<evidence type="ECO:0000256" key="5">
    <source>
        <dbReference type="SAM" id="SignalP"/>
    </source>
</evidence>
<comment type="caution">
    <text evidence="6">The sequence shown here is derived from an EMBL/GenBank/DDBJ whole genome shotgun (WGS) entry which is preliminary data.</text>
</comment>
<evidence type="ECO:0000256" key="4">
    <source>
        <dbReference type="SAM" id="MobiDB-lite"/>
    </source>
</evidence>
<feature type="region of interest" description="Disordered" evidence="4">
    <location>
        <begin position="441"/>
        <end position="467"/>
    </location>
</feature>
<sequence>MRIRTLRARTTAAGVTAALSLGLLSGCAGGTGPGRPDGEITVWSQENLPDRVAATEKVIDGFERRTGVEVHLVGVDEGQMPQLIMSAAASGTLPDVIGAAPMGQVWQMYTNGLLNTDVPRRIIGELGRSTFDANALRLTSDGATALGVPSDAWLQLLVYREDRFARQALAPPDTYARALTAAKALTTKGHDGMSAATDPGDVFTSQSFESLALANDCQLVDGRHEIALDSPNCATAFRTYDELARVYGAPGTQTVDSTRATYFAGRSSMVVWSSFLLDELAGLREDARPSCPECAKDGGFLSDNSGIVTAMRGPDADEPAQFGEITSWVTTRTAETAASREFIEYMMGTGYEDWFGMAPEGKIPVRTGTAAAPGRYLDTWRHSDIGVDTRRPLDEVFPRSLLDQLAAGVGALRRWGITQGEGALVGATNGELPVPKAIGAMTGGQSSPSEAAHDAAEEVAALKRSLQ</sequence>
<feature type="chain" id="PRO_5045157168" evidence="5">
    <location>
        <begin position="31"/>
        <end position="467"/>
    </location>
</feature>
<dbReference type="SUPFAM" id="SSF53850">
    <property type="entry name" value="Periplasmic binding protein-like II"/>
    <property type="match status" value="1"/>
</dbReference>
<dbReference type="Gene3D" id="3.40.190.10">
    <property type="entry name" value="Periplasmic binding protein-like II"/>
    <property type="match status" value="1"/>
</dbReference>
<dbReference type="Pfam" id="PF13416">
    <property type="entry name" value="SBP_bac_8"/>
    <property type="match status" value="1"/>
</dbReference>
<dbReference type="RefSeq" id="WP_345624409.1">
    <property type="nucleotide sequence ID" value="NZ_BAABIG010000089.1"/>
</dbReference>
<name>A0ABP9D0E3_9ACTN</name>
<dbReference type="EMBL" id="BAABIG010000089">
    <property type="protein sequence ID" value="GAA4823633.1"/>
    <property type="molecule type" value="Genomic_DNA"/>
</dbReference>
<protein>
    <submittedName>
        <fullName evidence="6">Extracellular solute-binding protein</fullName>
    </submittedName>
</protein>
<dbReference type="InterPro" id="IPR050490">
    <property type="entry name" value="Bact_solute-bd_prot1"/>
</dbReference>
<evidence type="ECO:0000256" key="1">
    <source>
        <dbReference type="ARBA" id="ARBA00008520"/>
    </source>
</evidence>